<dbReference type="InterPro" id="IPR015421">
    <property type="entry name" value="PyrdxlP-dep_Trfase_major"/>
</dbReference>
<dbReference type="AlphaFoldDB" id="A0A399FYE7"/>
<dbReference type="GO" id="GO:0008483">
    <property type="term" value="F:transaminase activity"/>
    <property type="evidence" value="ECO:0007669"/>
    <property type="project" value="UniProtKB-KW"/>
</dbReference>
<dbReference type="InterPro" id="IPR050881">
    <property type="entry name" value="LL-DAP_aminotransferase"/>
</dbReference>
<proteinExistence type="predicted"/>
<dbReference type="GO" id="GO:0030170">
    <property type="term" value="F:pyridoxal phosphate binding"/>
    <property type="evidence" value="ECO:0007669"/>
    <property type="project" value="InterPro"/>
</dbReference>
<comment type="caution">
    <text evidence="5">The sequence shown here is derived from an EMBL/GenBank/DDBJ whole genome shotgun (WGS) entry which is preliminary data.</text>
</comment>
<accession>A0A399FYE7</accession>
<dbReference type="Pfam" id="PF00155">
    <property type="entry name" value="Aminotran_1_2"/>
    <property type="match status" value="1"/>
</dbReference>
<dbReference type="Gene3D" id="3.90.1150.10">
    <property type="entry name" value="Aspartate Aminotransferase, domain 1"/>
    <property type="match status" value="1"/>
</dbReference>
<evidence type="ECO:0000256" key="3">
    <source>
        <dbReference type="ARBA" id="ARBA00022679"/>
    </source>
</evidence>
<reference evidence="5 6" key="1">
    <citation type="submission" date="2018-08" db="EMBL/GenBank/DDBJ databases">
        <title>Draft genome of candidate division NPL-UPA2 bacterium Unc8 that adapted to ultra-basic serpentinizing groundwater.</title>
        <authorList>
            <person name="Ishii S."/>
            <person name="Suzuki S."/>
            <person name="Nealson K.H."/>
        </authorList>
    </citation>
    <scope>NUCLEOTIDE SEQUENCE [LARGE SCALE GENOMIC DNA]</scope>
    <source>
        <strain evidence="5">Unc8</strain>
    </source>
</reference>
<evidence type="ECO:0000256" key="2">
    <source>
        <dbReference type="ARBA" id="ARBA00022576"/>
    </source>
</evidence>
<organism evidence="5 6">
    <name type="scientific">candidate division NPL-UPA2 bacterium Unc8</name>
    <dbReference type="NCBI Taxonomy" id="1980939"/>
    <lineage>
        <taxon>Bacteria</taxon>
    </lineage>
</organism>
<dbReference type="CDD" id="cd00609">
    <property type="entry name" value="AAT_like"/>
    <property type="match status" value="1"/>
</dbReference>
<keyword evidence="2 5" id="KW-0032">Aminotransferase</keyword>
<dbReference type="InterPro" id="IPR015422">
    <property type="entry name" value="PyrdxlP-dep_Trfase_small"/>
</dbReference>
<dbReference type="PANTHER" id="PTHR42832">
    <property type="entry name" value="AMINO ACID AMINOTRANSFERASE"/>
    <property type="match status" value="1"/>
</dbReference>
<evidence type="ECO:0000313" key="5">
    <source>
        <dbReference type="EMBL" id="RII00439.1"/>
    </source>
</evidence>
<evidence type="ECO:0000313" key="6">
    <source>
        <dbReference type="Proteomes" id="UP000266287"/>
    </source>
</evidence>
<evidence type="ECO:0000256" key="1">
    <source>
        <dbReference type="ARBA" id="ARBA00001933"/>
    </source>
</evidence>
<dbReference type="Proteomes" id="UP000266287">
    <property type="component" value="Unassembled WGS sequence"/>
</dbReference>
<dbReference type="SUPFAM" id="SSF53383">
    <property type="entry name" value="PLP-dependent transferases"/>
    <property type="match status" value="1"/>
</dbReference>
<dbReference type="Gene3D" id="3.40.640.10">
    <property type="entry name" value="Type I PLP-dependent aspartate aminotransferase-like (Major domain)"/>
    <property type="match status" value="1"/>
</dbReference>
<gene>
    <name evidence="5" type="ORF">B9J77_02510</name>
</gene>
<name>A0A399FYE7_UNCN2</name>
<feature type="domain" description="Aminotransferase class I/classII large" evidence="4">
    <location>
        <begin position="18"/>
        <end position="364"/>
    </location>
</feature>
<dbReference type="InterPro" id="IPR015424">
    <property type="entry name" value="PyrdxlP-dep_Trfase"/>
</dbReference>
<keyword evidence="3 5" id="KW-0808">Transferase</keyword>
<sequence length="374" mass="41632">MFGKINQEKLEARQRGVDVIDLGMGNPDQPPAEHIIEKLCDVAHDQKVHKYSASCGIKHLRRAICEHYEKKFSVTLDPESEALVTIGSKEGISHLMLAVINKGDAVVIQDPAYPSYIYSIAIAGGKMRGISSNTGDEFIAALKKLPSRKIRMVVINYPHNPTTQTADPSFFTEVVAFARKRRLIVVHDLAYADICFDGYRAPSFLQAKGAKEIGIEFYTLSKSYNMAGWRVGFALGNKKILKALTRIKGYYDYGIFTPIQVASIAALRGPQECVGEIAETYRRRRDVLVKGLNNIKWEVSLPKATMYVWAKIPPAFQEMGSLDFSSLLLRKGEVAVAPGIGFGKNGEGYVRFALVENEYRIRQAVRGIKKALNL</sequence>
<evidence type="ECO:0000259" key="4">
    <source>
        <dbReference type="Pfam" id="PF00155"/>
    </source>
</evidence>
<protein>
    <submittedName>
        <fullName evidence="5">Aminotransferase class I/II-fold pyridoxal phosphate-dependent enzyme</fullName>
    </submittedName>
</protein>
<dbReference type="EMBL" id="NDHY01000004">
    <property type="protein sequence ID" value="RII00439.1"/>
    <property type="molecule type" value="Genomic_DNA"/>
</dbReference>
<comment type="cofactor">
    <cofactor evidence="1">
        <name>pyridoxal 5'-phosphate</name>
        <dbReference type="ChEBI" id="CHEBI:597326"/>
    </cofactor>
</comment>
<dbReference type="PANTHER" id="PTHR42832:SF1">
    <property type="entry name" value="GLUTAMATE-PYRUVATE AMINOTRANSFERASE ALAC"/>
    <property type="match status" value="1"/>
</dbReference>
<dbReference type="InterPro" id="IPR004839">
    <property type="entry name" value="Aminotransferase_I/II_large"/>
</dbReference>